<proteinExistence type="predicted"/>
<evidence type="ECO:0000313" key="2">
    <source>
        <dbReference type="Proteomes" id="UP000325081"/>
    </source>
</evidence>
<dbReference type="AlphaFoldDB" id="A0A5A7QIT3"/>
<dbReference type="EMBL" id="BKCP01007104">
    <property type="protein sequence ID" value="GER44838.1"/>
    <property type="molecule type" value="Genomic_DNA"/>
</dbReference>
<reference evidence="2" key="1">
    <citation type="journal article" date="2019" name="Curr. Biol.">
        <title>Genome Sequence of Striga asiatica Provides Insight into the Evolution of Plant Parasitism.</title>
        <authorList>
            <person name="Yoshida S."/>
            <person name="Kim S."/>
            <person name="Wafula E.K."/>
            <person name="Tanskanen J."/>
            <person name="Kim Y.M."/>
            <person name="Honaas L."/>
            <person name="Yang Z."/>
            <person name="Spallek T."/>
            <person name="Conn C.E."/>
            <person name="Ichihashi Y."/>
            <person name="Cheong K."/>
            <person name="Cui S."/>
            <person name="Der J.P."/>
            <person name="Gundlach H."/>
            <person name="Jiao Y."/>
            <person name="Hori C."/>
            <person name="Ishida J.K."/>
            <person name="Kasahara H."/>
            <person name="Kiba T."/>
            <person name="Kim M.S."/>
            <person name="Koo N."/>
            <person name="Laohavisit A."/>
            <person name="Lee Y.H."/>
            <person name="Lumba S."/>
            <person name="McCourt P."/>
            <person name="Mortimer J.C."/>
            <person name="Mutuku J.M."/>
            <person name="Nomura T."/>
            <person name="Sasaki-Sekimoto Y."/>
            <person name="Seto Y."/>
            <person name="Wang Y."/>
            <person name="Wakatake T."/>
            <person name="Sakakibara H."/>
            <person name="Demura T."/>
            <person name="Yamaguchi S."/>
            <person name="Yoneyama K."/>
            <person name="Manabe R.I."/>
            <person name="Nelson D.C."/>
            <person name="Schulman A.H."/>
            <person name="Timko M.P."/>
            <person name="dePamphilis C.W."/>
            <person name="Choi D."/>
            <person name="Shirasu K."/>
        </authorList>
    </citation>
    <scope>NUCLEOTIDE SEQUENCE [LARGE SCALE GENOMIC DNA]</scope>
    <source>
        <strain evidence="2">cv. UVA1</strain>
    </source>
</reference>
<organism evidence="1 2">
    <name type="scientific">Striga asiatica</name>
    <name type="common">Asiatic witchweed</name>
    <name type="synonym">Buchnera asiatica</name>
    <dbReference type="NCBI Taxonomy" id="4170"/>
    <lineage>
        <taxon>Eukaryota</taxon>
        <taxon>Viridiplantae</taxon>
        <taxon>Streptophyta</taxon>
        <taxon>Embryophyta</taxon>
        <taxon>Tracheophyta</taxon>
        <taxon>Spermatophyta</taxon>
        <taxon>Magnoliopsida</taxon>
        <taxon>eudicotyledons</taxon>
        <taxon>Gunneridae</taxon>
        <taxon>Pentapetalae</taxon>
        <taxon>asterids</taxon>
        <taxon>lamiids</taxon>
        <taxon>Lamiales</taxon>
        <taxon>Orobanchaceae</taxon>
        <taxon>Buchnereae</taxon>
        <taxon>Striga</taxon>
    </lineage>
</organism>
<name>A0A5A7QIT3_STRAF</name>
<keyword evidence="2" id="KW-1185">Reference proteome</keyword>
<keyword evidence="1" id="KW-0648">Protein biosynthesis</keyword>
<accession>A0A5A7QIT3</accession>
<dbReference type="OrthoDB" id="1751340at2759"/>
<gene>
    <name evidence="1" type="ORF">STAS_21759</name>
</gene>
<dbReference type="GO" id="GO:0003743">
    <property type="term" value="F:translation initiation factor activity"/>
    <property type="evidence" value="ECO:0007669"/>
    <property type="project" value="UniProtKB-KW"/>
</dbReference>
<comment type="caution">
    <text evidence="1">The sequence shown here is derived from an EMBL/GenBank/DDBJ whole genome shotgun (WGS) entry which is preliminary data.</text>
</comment>
<protein>
    <submittedName>
        <fullName evidence="1">Eukaryotic translation initiation factor 3subunit K</fullName>
    </submittedName>
</protein>
<keyword evidence="1" id="KW-0396">Initiation factor</keyword>
<dbReference type="Proteomes" id="UP000325081">
    <property type="component" value="Unassembled WGS sequence"/>
</dbReference>
<sequence length="289" mass="31769">MGHVIIGLPAHTLSITEFHPQCVRNPPTASCSRIKTCGAHPLITSPFSSPTHPFPSPSFTTHKKLLPHDSNPAAISRTCASEKNEMPIQTVPCALTAASQRFIRAVSVAEGDGAHVPCPLVDRALVVVNISRLEFPEAIHDDPEARTLLLGRVFHVFAGGILPSQIVWQLQFGHPHGVRESRDHEFVRVWRVPDQAVIHAERKESGSVKNEPRDPKIGRYLVGPREEKVGDEAVGRVLSQDELDRVPEEPECFDELGGHVWGCDGGEALAAVREAGLWARKWDFDDVDV</sequence>
<evidence type="ECO:0000313" key="1">
    <source>
        <dbReference type="EMBL" id="GER44838.1"/>
    </source>
</evidence>